<accession>A0A1H5HD42</accession>
<dbReference type="PANTHER" id="PTHR33452:SF1">
    <property type="entry name" value="INNER MEMBRANE PROTEIN YPHA-RELATED"/>
    <property type="match status" value="1"/>
</dbReference>
<evidence type="ECO:0000256" key="2">
    <source>
        <dbReference type="ARBA" id="ARBA00006679"/>
    </source>
</evidence>
<feature type="transmembrane region" description="Helical" evidence="7">
    <location>
        <begin position="111"/>
        <end position="132"/>
    </location>
</feature>
<keyword evidence="3" id="KW-1003">Cell membrane</keyword>
<keyword evidence="9" id="KW-1185">Reference proteome</keyword>
<evidence type="ECO:0000313" key="8">
    <source>
        <dbReference type="EMBL" id="SEE25899.1"/>
    </source>
</evidence>
<evidence type="ECO:0000313" key="9">
    <source>
        <dbReference type="Proteomes" id="UP000199220"/>
    </source>
</evidence>
<dbReference type="Proteomes" id="UP000199220">
    <property type="component" value="Unassembled WGS sequence"/>
</dbReference>
<dbReference type="InterPro" id="IPR051907">
    <property type="entry name" value="DoxX-like_oxidoreductase"/>
</dbReference>
<evidence type="ECO:0000256" key="6">
    <source>
        <dbReference type="ARBA" id="ARBA00023136"/>
    </source>
</evidence>
<gene>
    <name evidence="8" type="ORF">SAMN04488554_1926</name>
</gene>
<name>A0A1H5HD42_9MICO</name>
<dbReference type="RefSeq" id="WP_089772707.1">
    <property type="nucleotide sequence ID" value="NZ_FNTX01000001.1"/>
</dbReference>
<dbReference type="PANTHER" id="PTHR33452">
    <property type="entry name" value="OXIDOREDUCTASE CATD-RELATED"/>
    <property type="match status" value="1"/>
</dbReference>
<sequence length="143" mass="14543">MNLSARHPIVADLALAVTRIVIGIIFVAHGWQKVSTFGIAGTAEGFTQMGVPLPTASAWFTAIVELGGGAALILGILTPIAGALLLLNMVGALVLVHAGAGIFVTDGGWELVAALGSAALALTALGAGRFSLDSAIFARRRRE</sequence>
<proteinExistence type="inferred from homology"/>
<keyword evidence="4 7" id="KW-0812">Transmembrane</keyword>
<keyword evidence="6 7" id="KW-0472">Membrane</keyword>
<reference evidence="9" key="1">
    <citation type="submission" date="2016-10" db="EMBL/GenBank/DDBJ databases">
        <authorList>
            <person name="Varghese N."/>
            <person name="Submissions S."/>
        </authorList>
    </citation>
    <scope>NUCLEOTIDE SEQUENCE [LARGE SCALE GENOMIC DNA]</scope>
    <source>
        <strain evidence="9">DSM 21368</strain>
    </source>
</reference>
<dbReference type="GO" id="GO:0005886">
    <property type="term" value="C:plasma membrane"/>
    <property type="evidence" value="ECO:0007669"/>
    <property type="project" value="UniProtKB-SubCell"/>
</dbReference>
<keyword evidence="5 7" id="KW-1133">Transmembrane helix</keyword>
<feature type="transmembrane region" description="Helical" evidence="7">
    <location>
        <begin position="84"/>
        <end position="105"/>
    </location>
</feature>
<dbReference type="InterPro" id="IPR032808">
    <property type="entry name" value="DoxX"/>
</dbReference>
<evidence type="ECO:0000256" key="4">
    <source>
        <dbReference type="ARBA" id="ARBA00022692"/>
    </source>
</evidence>
<feature type="transmembrane region" description="Helical" evidence="7">
    <location>
        <begin position="9"/>
        <end position="31"/>
    </location>
</feature>
<evidence type="ECO:0000256" key="1">
    <source>
        <dbReference type="ARBA" id="ARBA00004651"/>
    </source>
</evidence>
<organism evidence="8 9">
    <name type="scientific">Ruania alba</name>
    <dbReference type="NCBI Taxonomy" id="648782"/>
    <lineage>
        <taxon>Bacteria</taxon>
        <taxon>Bacillati</taxon>
        <taxon>Actinomycetota</taxon>
        <taxon>Actinomycetes</taxon>
        <taxon>Micrococcales</taxon>
        <taxon>Ruaniaceae</taxon>
        <taxon>Ruania</taxon>
    </lineage>
</organism>
<evidence type="ECO:0000256" key="7">
    <source>
        <dbReference type="SAM" id="Phobius"/>
    </source>
</evidence>
<feature type="transmembrane region" description="Helical" evidence="7">
    <location>
        <begin position="56"/>
        <end position="77"/>
    </location>
</feature>
<dbReference type="EMBL" id="FNTX01000001">
    <property type="protein sequence ID" value="SEE25899.1"/>
    <property type="molecule type" value="Genomic_DNA"/>
</dbReference>
<dbReference type="OrthoDB" id="1122432at2"/>
<dbReference type="AlphaFoldDB" id="A0A1H5HD42"/>
<evidence type="ECO:0000256" key="3">
    <source>
        <dbReference type="ARBA" id="ARBA00022475"/>
    </source>
</evidence>
<comment type="similarity">
    <text evidence="2">Belongs to the DoxX family.</text>
</comment>
<comment type="subcellular location">
    <subcellularLocation>
        <location evidence="1">Cell membrane</location>
        <topology evidence="1">Multi-pass membrane protein</topology>
    </subcellularLocation>
</comment>
<evidence type="ECO:0000256" key="5">
    <source>
        <dbReference type="ARBA" id="ARBA00022989"/>
    </source>
</evidence>
<dbReference type="Pfam" id="PF07681">
    <property type="entry name" value="DoxX"/>
    <property type="match status" value="1"/>
</dbReference>
<protein>
    <submittedName>
        <fullName evidence="8">Putative oxidoreductase</fullName>
    </submittedName>
</protein>